<evidence type="ECO:0000313" key="6">
    <source>
        <dbReference type="EMBL" id="ARD84597.1"/>
    </source>
</evidence>
<comment type="similarity">
    <text evidence="1">Belongs to the bacterial solute-binding protein 5 family.</text>
</comment>
<evidence type="ECO:0000256" key="2">
    <source>
        <dbReference type="ARBA" id="ARBA00022448"/>
    </source>
</evidence>
<feature type="transmembrane region" description="Helical" evidence="4">
    <location>
        <begin position="1267"/>
        <end position="1287"/>
    </location>
</feature>
<keyword evidence="2" id="KW-0813">Transport</keyword>
<keyword evidence="7" id="KW-1185">Reference proteome</keyword>
<dbReference type="Gene3D" id="3.40.190.10">
    <property type="entry name" value="Periplasmic binding protein-like II"/>
    <property type="match status" value="1"/>
</dbReference>
<reference evidence="6 7" key="1">
    <citation type="submission" date="2011-10" db="EMBL/GenBank/DDBJ databases">
        <title>Metabolic and evolutionary patterns in the extreme acidophile Ferroplasma acidiphilum.</title>
        <authorList>
            <person name="Golyshina O.V."/>
            <person name="Kozyavkin S.A."/>
            <person name="Tatusov R.L."/>
            <person name="Slesarev A.I."/>
            <person name="Golyshin P.N."/>
        </authorList>
    </citation>
    <scope>NUCLEOTIDE SEQUENCE [LARGE SCALE GENOMIC DNA]</scope>
    <source>
        <strain evidence="7">Y</strain>
    </source>
</reference>
<dbReference type="PANTHER" id="PTHR30290">
    <property type="entry name" value="PERIPLASMIC BINDING COMPONENT OF ABC TRANSPORTER"/>
    <property type="match status" value="1"/>
</dbReference>
<name>A0A1V0N3E1_9ARCH</name>
<dbReference type="EMBL" id="CP015363">
    <property type="protein sequence ID" value="ARD84597.1"/>
    <property type="molecule type" value="Genomic_DNA"/>
</dbReference>
<dbReference type="Gene3D" id="3.10.105.10">
    <property type="entry name" value="Dipeptide-binding Protein, Domain 3"/>
    <property type="match status" value="1"/>
</dbReference>
<protein>
    <recommendedName>
        <fullName evidence="5">Solute-binding protein family 5 domain-containing protein</fullName>
    </recommendedName>
</protein>
<keyword evidence="4" id="KW-0472">Membrane</keyword>
<dbReference type="GO" id="GO:0015833">
    <property type="term" value="P:peptide transport"/>
    <property type="evidence" value="ECO:0007669"/>
    <property type="project" value="TreeGrafter"/>
</dbReference>
<sequence>MTYNKKQKLLIVFAILVAAIFVMEPLYGNIGNNNQAPSTSISSSIPLISGASASPSSYTYPTNTSGEPGYTGGTFKLAQIGNPNNLNPFEADTVCDLYILDSIYSSATDELPNGTIIPCLATSYNVTLAPANMTTFDPMTGGNSSVAEIWTVHIRPGVQWDDWTSANADSTYVYSNSTSFYNETGIPYTHTYKEVYNASTGKFQKESNIVMKTNYVQAADFVLSWKILSESTEYDGSYIGVVNVMPVNNLTVDFYLSKPSATFVPYTLETPILPYHIWVSHDYASAGSGYWNETAATAATPANGSYNEWDLGHSGPFGGTNGEYPGLVGSGPFMMNGGYGMPVGKVFTSDYWQVYENPNYFMQYVTGKYLWTHEFIPKIFSEKVYIFSSPSSAVGALSTGKVDAIESDLSSEFVSTADQIPNVHVFEKPSTGYAYFKFNSYSADAPFNITAFRQALRYASPLAYIDSSICDGYDVPGYSILPTIDKPYSIASSVPSFTFNLKTANATIASIPGMHYKNGEWYYNGVQVTATIQSPSSSLIPQIFTGYETIASDWSSIGIHTTVESESFSTIISKLLAYSNSASSPSASYNVITLGVSGLLGDPIGDLVDDFNYTAASGSGDYEGPFSAMNVSNPYLSDLGIKEESALGVVDTTTYNLTGSQIDSLMTNLTNYANTNTSLKDTDEAIAAMQYIEDEESTMMEIGYGPTDSIAYSNSTFTGLTDVPSDMNGFWEQNLFTVHLRAKALVVAKPTAKIIVSGIANKLVYYNGEYGNITFTAINNVTLKPVANQAISITVEPSLINITSLSGTTNSKGQFTYEFKVYNANTFINTVGYNGLVSVTATVVSSISGVASGVGSVPINDLPVPVAYKVSGPTAISGTTPTYYNITIYNPATGAPISGYSYTIQTLTAAITMSNTTSNQKISYLSTYDVDCNSTSISVPVNSTYSSDNITSISGVTGSNGVISVMIAGNSTFNYTLNGNNYESYIFFGNYADAAPGAGEAPYMVLGEVTSSMNVNGYGAGEPFEIPIMLEKSMDYYNISVDKIAINGTTTELIFHVTNSTGAAVSGYNLNVTSQNVLGANRGYFIDSSSSAINPNYNLTTSCGADTGSQYSPMITLVTNSNGMAYANFTSLFYSYNATTGAISSMATPSGAILPYDEFQISVIGDGAPAVAYAVVSSNTSASVYNLTFTESGLKSGTLWYVTVGTQTESSSSSSIVFEEVNGTYAYTVGNVTGYKITKDASGSAKLSGKNASVDVTFAKKVNYTDYYIIGGIVAAIIIIGGVVYALKRKSKTPKQN</sequence>
<dbReference type="Pfam" id="PF00496">
    <property type="entry name" value="SBP_bac_5"/>
    <property type="match status" value="1"/>
</dbReference>
<evidence type="ECO:0000256" key="1">
    <source>
        <dbReference type="ARBA" id="ARBA00005695"/>
    </source>
</evidence>
<gene>
    <name evidence="6" type="ORF">FAD_0690</name>
</gene>
<proteinExistence type="inferred from homology"/>
<dbReference type="STRING" id="74969.FAD_0690"/>
<evidence type="ECO:0000256" key="4">
    <source>
        <dbReference type="SAM" id="Phobius"/>
    </source>
</evidence>
<dbReference type="OrthoDB" id="57497at2157"/>
<keyword evidence="4" id="KW-1133">Transmembrane helix</keyword>
<evidence type="ECO:0000259" key="5">
    <source>
        <dbReference type="Pfam" id="PF00496"/>
    </source>
</evidence>
<feature type="domain" description="Solute-binding protein family 5" evidence="5">
    <location>
        <begin position="116"/>
        <end position="603"/>
    </location>
</feature>
<dbReference type="KEGG" id="fai:FAD_0690"/>
<evidence type="ECO:0000256" key="3">
    <source>
        <dbReference type="ARBA" id="ARBA00022729"/>
    </source>
</evidence>
<keyword evidence="3" id="KW-0732">Signal</keyword>
<dbReference type="GO" id="GO:1904680">
    <property type="term" value="F:peptide transmembrane transporter activity"/>
    <property type="evidence" value="ECO:0007669"/>
    <property type="project" value="TreeGrafter"/>
</dbReference>
<dbReference type="InterPro" id="IPR000914">
    <property type="entry name" value="SBP_5_dom"/>
</dbReference>
<accession>A0A1V0N3E1</accession>
<dbReference type="Proteomes" id="UP000192050">
    <property type="component" value="Chromosome"/>
</dbReference>
<dbReference type="InterPro" id="IPR039424">
    <property type="entry name" value="SBP_5"/>
</dbReference>
<evidence type="ECO:0000313" key="7">
    <source>
        <dbReference type="Proteomes" id="UP000192050"/>
    </source>
</evidence>
<dbReference type="SUPFAM" id="SSF53850">
    <property type="entry name" value="Periplasmic binding protein-like II"/>
    <property type="match status" value="1"/>
</dbReference>
<organism evidence="6 7">
    <name type="scientific">Ferroplasma acidiphilum</name>
    <dbReference type="NCBI Taxonomy" id="74969"/>
    <lineage>
        <taxon>Archaea</taxon>
        <taxon>Methanobacteriati</taxon>
        <taxon>Thermoplasmatota</taxon>
        <taxon>Thermoplasmata</taxon>
        <taxon>Thermoplasmatales</taxon>
        <taxon>Ferroplasmaceae</taxon>
        <taxon>Ferroplasma</taxon>
    </lineage>
</organism>
<dbReference type="PANTHER" id="PTHR30290:SF9">
    <property type="entry name" value="OLIGOPEPTIDE-BINDING PROTEIN APPA"/>
    <property type="match status" value="1"/>
</dbReference>
<keyword evidence="4" id="KW-0812">Transmembrane</keyword>